<dbReference type="RefSeq" id="WP_224526147.1">
    <property type="nucleotide sequence ID" value="NZ_JAIUJR010000002.1"/>
</dbReference>
<accession>A0ABS7XNY0</accession>
<comment type="caution">
    <text evidence="1">The sequence shown here is derived from an EMBL/GenBank/DDBJ whole genome shotgun (WGS) entry which is preliminary data.</text>
</comment>
<proteinExistence type="predicted"/>
<sequence length="246" mass="28227">MKKIFFTVILMSSIVCFSQETKYNNVEEIRQQQIENIHNPDLWDMERMREDIAPNIDLLPIKFSAFPVPYYDKLGPYKGGGFLGNTHARSVEDYKLIVEDKEVVFNSFFIGDSPFYKEENKNGVFFTIITVADSLDTNNYVPSMALISSRNHPDYGGEGSIMTKNNRIDYLAFTTPDKGSFAIINMRLFHLEHGEIIVIVPHKDGSLRSLQIQGKKVNDQEVFDYIKNEVLIRKDVVEILTEDGVI</sequence>
<dbReference type="Proteomes" id="UP001198901">
    <property type="component" value="Unassembled WGS sequence"/>
</dbReference>
<protein>
    <submittedName>
        <fullName evidence="1">Uncharacterized protein</fullName>
    </submittedName>
</protein>
<evidence type="ECO:0000313" key="1">
    <source>
        <dbReference type="EMBL" id="MCA0131703.1"/>
    </source>
</evidence>
<reference evidence="2" key="1">
    <citation type="submission" date="2023-07" db="EMBL/GenBank/DDBJ databases">
        <authorList>
            <person name="Yue Y."/>
        </authorList>
    </citation>
    <scope>NUCLEOTIDE SEQUENCE [LARGE SCALE GENOMIC DNA]</scope>
    <source>
        <strain evidence="2">D23</strain>
    </source>
</reference>
<organism evidence="1 2">
    <name type="scientific">Winogradskyella alexanderae</name>
    <dbReference type="NCBI Taxonomy" id="2877123"/>
    <lineage>
        <taxon>Bacteria</taxon>
        <taxon>Pseudomonadati</taxon>
        <taxon>Bacteroidota</taxon>
        <taxon>Flavobacteriia</taxon>
        <taxon>Flavobacteriales</taxon>
        <taxon>Flavobacteriaceae</taxon>
        <taxon>Winogradskyella</taxon>
    </lineage>
</organism>
<gene>
    <name evidence="1" type="ORF">LBU54_03845</name>
</gene>
<keyword evidence="2" id="KW-1185">Reference proteome</keyword>
<dbReference type="EMBL" id="JAIUJR010000002">
    <property type="protein sequence ID" value="MCA0131703.1"/>
    <property type="molecule type" value="Genomic_DNA"/>
</dbReference>
<name>A0ABS7XNY0_9FLAO</name>
<evidence type="ECO:0000313" key="2">
    <source>
        <dbReference type="Proteomes" id="UP001198901"/>
    </source>
</evidence>